<dbReference type="GO" id="GO:0016987">
    <property type="term" value="F:sigma factor activity"/>
    <property type="evidence" value="ECO:0007669"/>
    <property type="project" value="UniProtKB-KW"/>
</dbReference>
<dbReference type="InterPro" id="IPR007627">
    <property type="entry name" value="RNA_pol_sigma70_r2"/>
</dbReference>
<dbReference type="EMBL" id="AP018829">
    <property type="protein sequence ID" value="BBF82638.1"/>
    <property type="molecule type" value="Genomic_DNA"/>
</dbReference>
<evidence type="ECO:0000259" key="5">
    <source>
        <dbReference type="Pfam" id="PF04542"/>
    </source>
</evidence>
<comment type="similarity">
    <text evidence="1">Belongs to the sigma-70 factor family. ECF subfamily.</text>
</comment>
<sequence>MKWFRDIDRWFADAVLPNEAALVKLARRLLGTNDAAQDLVQDVLTEVIADRKWQSIVNPRVYLMRMVYTRSLNILKRRKVVPFQPLPSFETMYFADASPDAHRVIENKERVAQVMAAIDTFSPQCRHAFILCRLHELSAEEAGKVMGISASSVRSHLARGMGLLTQKLGPDLISEAPPSVDLRVPRADRD</sequence>
<evidence type="ECO:0000313" key="7">
    <source>
        <dbReference type="EMBL" id="BBF82638.1"/>
    </source>
</evidence>
<evidence type="ECO:0000259" key="6">
    <source>
        <dbReference type="Pfam" id="PF08281"/>
    </source>
</evidence>
<dbReference type="InterPro" id="IPR036388">
    <property type="entry name" value="WH-like_DNA-bd_sf"/>
</dbReference>
<dbReference type="Proteomes" id="UP000278756">
    <property type="component" value="Plasmid pASEM-1"/>
</dbReference>
<dbReference type="Gene3D" id="1.10.10.10">
    <property type="entry name" value="Winged helix-like DNA-binding domain superfamily/Winged helix DNA-binding domain"/>
    <property type="match status" value="1"/>
</dbReference>
<keyword evidence="4" id="KW-0804">Transcription</keyword>
<evidence type="ECO:0000256" key="1">
    <source>
        <dbReference type="ARBA" id="ARBA00010641"/>
    </source>
</evidence>
<keyword evidence="7" id="KW-0614">Plasmid</keyword>
<accession>A0A3G9GD74</accession>
<reference evidence="8" key="1">
    <citation type="journal article" date="2017" name="Biotechnol. Biofuels">
        <title>Evaluation of environmental bacterial communities as a factor affecting the growth of duckweed Lemna minor.</title>
        <authorList>
            <person name="Ishizawa H."/>
            <person name="Kuroda M."/>
            <person name="Morikawa M."/>
            <person name="Ike M."/>
        </authorList>
    </citation>
    <scope>NUCLEOTIDE SEQUENCE [LARGE SCALE GENOMIC DNA]</scope>
    <source>
        <strain evidence="8">M6</strain>
    </source>
</reference>
<feature type="domain" description="RNA polymerase sigma factor 70 region 4 type 2" evidence="6">
    <location>
        <begin position="113"/>
        <end position="161"/>
    </location>
</feature>
<dbReference type="OrthoDB" id="7171504at2"/>
<dbReference type="InterPro" id="IPR014284">
    <property type="entry name" value="RNA_pol_sigma-70_dom"/>
</dbReference>
<dbReference type="PANTHER" id="PTHR43133:SF46">
    <property type="entry name" value="RNA POLYMERASE SIGMA-70 FACTOR ECF SUBFAMILY"/>
    <property type="match status" value="1"/>
</dbReference>
<dbReference type="GO" id="GO:0006352">
    <property type="term" value="P:DNA-templated transcription initiation"/>
    <property type="evidence" value="ECO:0007669"/>
    <property type="project" value="InterPro"/>
</dbReference>
<dbReference type="Gene3D" id="1.10.1740.10">
    <property type="match status" value="1"/>
</dbReference>
<keyword evidence="2" id="KW-0805">Transcription regulation</keyword>
<dbReference type="AlphaFoldDB" id="A0A3G9GD74"/>
<dbReference type="InterPro" id="IPR039425">
    <property type="entry name" value="RNA_pol_sigma-70-like"/>
</dbReference>
<feature type="domain" description="RNA polymerase sigma-70 region 2" evidence="5">
    <location>
        <begin position="19"/>
        <end position="79"/>
    </location>
</feature>
<protein>
    <submittedName>
        <fullName evidence="7">RNA polymerase ECF-type sigma factor</fullName>
    </submittedName>
</protein>
<dbReference type="NCBIfam" id="TIGR02937">
    <property type="entry name" value="sigma70-ECF"/>
    <property type="match status" value="1"/>
</dbReference>
<evidence type="ECO:0000256" key="3">
    <source>
        <dbReference type="ARBA" id="ARBA00023082"/>
    </source>
</evidence>
<dbReference type="RefSeq" id="WP_126424258.1">
    <property type="nucleotide sequence ID" value="NZ_AP018829.1"/>
</dbReference>
<organism evidence="7 8">
    <name type="scientific">Asticcacaulis excentricus</name>
    <dbReference type="NCBI Taxonomy" id="78587"/>
    <lineage>
        <taxon>Bacteria</taxon>
        <taxon>Pseudomonadati</taxon>
        <taxon>Pseudomonadota</taxon>
        <taxon>Alphaproteobacteria</taxon>
        <taxon>Caulobacterales</taxon>
        <taxon>Caulobacteraceae</taxon>
        <taxon>Asticcacaulis</taxon>
    </lineage>
</organism>
<dbReference type="PANTHER" id="PTHR43133">
    <property type="entry name" value="RNA POLYMERASE ECF-TYPE SIGMA FACTO"/>
    <property type="match status" value="1"/>
</dbReference>
<proteinExistence type="inferred from homology"/>
<dbReference type="GO" id="GO:0003677">
    <property type="term" value="F:DNA binding"/>
    <property type="evidence" value="ECO:0007669"/>
    <property type="project" value="InterPro"/>
</dbReference>
<dbReference type="SUPFAM" id="SSF88659">
    <property type="entry name" value="Sigma3 and sigma4 domains of RNA polymerase sigma factors"/>
    <property type="match status" value="1"/>
</dbReference>
<keyword evidence="3" id="KW-0731">Sigma factor</keyword>
<evidence type="ECO:0000256" key="4">
    <source>
        <dbReference type="ARBA" id="ARBA00023163"/>
    </source>
</evidence>
<geneLocation type="plasmid" evidence="8">
    <name>pasem-1 dna</name>
</geneLocation>
<dbReference type="InterPro" id="IPR013324">
    <property type="entry name" value="RNA_pol_sigma_r3/r4-like"/>
</dbReference>
<reference evidence="8" key="2">
    <citation type="journal article" date="2017" name="Plant Physiol. Biochem.">
        <title>Differential oxidative and antioxidative response of duckweed Lemna minor toward plant growth promoting/inhibiting bacteria.</title>
        <authorList>
            <person name="Ishizawa H."/>
            <person name="Kuroda M."/>
            <person name="Morikawa M."/>
            <person name="Ike M."/>
        </authorList>
    </citation>
    <scope>NUCLEOTIDE SEQUENCE [LARGE SCALE GENOMIC DNA]</scope>
    <source>
        <strain evidence="8">M6</strain>
    </source>
</reference>
<dbReference type="SUPFAM" id="SSF88946">
    <property type="entry name" value="Sigma2 domain of RNA polymerase sigma factors"/>
    <property type="match status" value="1"/>
</dbReference>
<dbReference type="InterPro" id="IPR013325">
    <property type="entry name" value="RNA_pol_sigma_r2"/>
</dbReference>
<name>A0A3G9GD74_9CAUL</name>
<dbReference type="Pfam" id="PF08281">
    <property type="entry name" value="Sigma70_r4_2"/>
    <property type="match status" value="1"/>
</dbReference>
<evidence type="ECO:0000313" key="8">
    <source>
        <dbReference type="Proteomes" id="UP000278756"/>
    </source>
</evidence>
<evidence type="ECO:0000256" key="2">
    <source>
        <dbReference type="ARBA" id="ARBA00023015"/>
    </source>
</evidence>
<gene>
    <name evidence="7" type="ORF">EM6_3279</name>
</gene>
<dbReference type="InterPro" id="IPR013249">
    <property type="entry name" value="RNA_pol_sigma70_r4_t2"/>
</dbReference>
<dbReference type="Pfam" id="PF04542">
    <property type="entry name" value="Sigma70_r2"/>
    <property type="match status" value="1"/>
</dbReference>